<gene>
    <name evidence="1" type="ORF">GCM10009838_31020</name>
</gene>
<dbReference type="RefSeq" id="WP_344657711.1">
    <property type="nucleotide sequence ID" value="NZ_BAAAQM010000015.1"/>
</dbReference>
<reference evidence="1 2" key="1">
    <citation type="journal article" date="2019" name="Int. J. Syst. Evol. Microbiol.">
        <title>The Global Catalogue of Microorganisms (GCM) 10K type strain sequencing project: providing services to taxonomists for standard genome sequencing and annotation.</title>
        <authorList>
            <consortium name="The Broad Institute Genomics Platform"/>
            <consortium name="The Broad Institute Genome Sequencing Center for Infectious Disease"/>
            <person name="Wu L."/>
            <person name="Ma J."/>
        </authorList>
    </citation>
    <scope>NUCLEOTIDE SEQUENCE [LARGE SCALE GENOMIC DNA]</scope>
    <source>
        <strain evidence="1 2">JCM 16013</strain>
    </source>
</reference>
<dbReference type="Pfam" id="PF19730">
    <property type="entry name" value="DUF6221"/>
    <property type="match status" value="1"/>
</dbReference>
<comment type="caution">
    <text evidence="1">The sequence shown here is derived from an EMBL/GenBank/DDBJ whole genome shotgun (WGS) entry which is preliminary data.</text>
</comment>
<dbReference type="InterPro" id="IPR046193">
    <property type="entry name" value="DUF6221"/>
</dbReference>
<keyword evidence="2" id="KW-1185">Reference proteome</keyword>
<dbReference type="EMBL" id="BAAAQM010000015">
    <property type="protein sequence ID" value="GAA1969980.1"/>
    <property type="molecule type" value="Genomic_DNA"/>
</dbReference>
<organism evidence="1 2">
    <name type="scientific">Catenulispora subtropica</name>
    <dbReference type="NCBI Taxonomy" id="450798"/>
    <lineage>
        <taxon>Bacteria</taxon>
        <taxon>Bacillati</taxon>
        <taxon>Actinomycetota</taxon>
        <taxon>Actinomycetes</taxon>
        <taxon>Catenulisporales</taxon>
        <taxon>Catenulisporaceae</taxon>
        <taxon>Catenulispora</taxon>
    </lineage>
</organism>
<dbReference type="Proteomes" id="UP001499854">
    <property type="component" value="Unassembled WGS sequence"/>
</dbReference>
<accession>A0ABN2RIY3</accession>
<sequence>MNQDIIAFVQARLDEDADIARRCDGDGCGRWIADGGTVDFCQYDLDGFHPTVARHVTRHDPERVLREVAARQRALNRHVPDTDDTCRHDGRRWPCPDLLDLAAPHAEHPAFDPGWSL</sequence>
<proteinExistence type="predicted"/>
<protein>
    <submittedName>
        <fullName evidence="1">Uncharacterized protein</fullName>
    </submittedName>
</protein>
<name>A0ABN2RIY3_9ACTN</name>
<evidence type="ECO:0000313" key="1">
    <source>
        <dbReference type="EMBL" id="GAA1969980.1"/>
    </source>
</evidence>
<evidence type="ECO:0000313" key="2">
    <source>
        <dbReference type="Proteomes" id="UP001499854"/>
    </source>
</evidence>